<keyword evidence="6" id="KW-1064">Adaptive immunity</keyword>
<keyword evidence="8" id="KW-0564">Palmitate</keyword>
<dbReference type="InterPro" id="IPR003599">
    <property type="entry name" value="Ig_sub"/>
</dbReference>
<keyword evidence="10" id="KW-0675">Receptor</keyword>
<keyword evidence="9" id="KW-1015">Disulfide bond</keyword>
<evidence type="ECO:0000256" key="12">
    <source>
        <dbReference type="ARBA" id="ARBA00023288"/>
    </source>
</evidence>
<dbReference type="InterPro" id="IPR039090">
    <property type="entry name" value="CD7"/>
</dbReference>
<evidence type="ECO:0000256" key="13">
    <source>
        <dbReference type="ARBA" id="ARBA00023319"/>
    </source>
</evidence>
<dbReference type="SMART" id="SM00409">
    <property type="entry name" value="IG"/>
    <property type="match status" value="1"/>
</dbReference>
<comment type="subcellular location">
    <subcellularLocation>
        <location evidence="1">Membrane</location>
        <topology evidence="1">Single-pass type I membrane protein</topology>
    </subcellularLocation>
</comment>
<dbReference type="GO" id="GO:0002250">
    <property type="term" value="P:adaptive immune response"/>
    <property type="evidence" value="ECO:0007669"/>
    <property type="project" value="UniProtKB-KW"/>
</dbReference>
<dbReference type="InterPro" id="IPR013106">
    <property type="entry name" value="Ig_V-set"/>
</dbReference>
<evidence type="ECO:0000259" key="18">
    <source>
        <dbReference type="PROSITE" id="PS50835"/>
    </source>
</evidence>
<dbReference type="PROSITE" id="PS50835">
    <property type="entry name" value="IG_LIKE"/>
    <property type="match status" value="1"/>
</dbReference>
<comment type="caution">
    <text evidence="19">The sequence shown here is derived from an EMBL/GenBank/DDBJ whole genome shotgun (WGS) entry which is preliminary data.</text>
</comment>
<comment type="subunit">
    <text evidence="14">Interacts with SECTM1.</text>
</comment>
<feature type="signal peptide" evidence="17">
    <location>
        <begin position="1"/>
        <end position="25"/>
    </location>
</feature>
<keyword evidence="11" id="KW-0325">Glycoprotein</keyword>
<proteinExistence type="predicted"/>
<evidence type="ECO:0000256" key="4">
    <source>
        <dbReference type="ARBA" id="ARBA00022859"/>
    </source>
</evidence>
<keyword evidence="13" id="KW-0393">Immunoglobulin domain</keyword>
<reference evidence="19" key="1">
    <citation type="submission" date="2017-12" db="EMBL/GenBank/DDBJ databases">
        <title>High-resolution comparative analysis of great ape genomes.</title>
        <authorList>
            <person name="Pollen A."/>
            <person name="Hastie A."/>
            <person name="Hormozdiari F."/>
            <person name="Dougherty M."/>
            <person name="Liu R."/>
            <person name="Chaisson M."/>
            <person name="Hoppe E."/>
            <person name="Hill C."/>
            <person name="Pang A."/>
            <person name="Hillier L."/>
            <person name="Baker C."/>
            <person name="Armstrong J."/>
            <person name="Shendure J."/>
            <person name="Paten B."/>
            <person name="Wilson R."/>
            <person name="Chao H."/>
            <person name="Schneider V."/>
            <person name="Ventura M."/>
            <person name="Kronenberg Z."/>
            <person name="Murali S."/>
            <person name="Gordon D."/>
            <person name="Cantsilieris S."/>
            <person name="Munson K."/>
            <person name="Nelson B."/>
            <person name="Raja A."/>
            <person name="Underwood J."/>
            <person name="Diekhans M."/>
            <person name="Fiddes I."/>
            <person name="Haussler D."/>
            <person name="Eichler E."/>
        </authorList>
    </citation>
    <scope>NUCLEOTIDE SEQUENCE [LARGE SCALE GENOMIC DNA]</scope>
    <source>
        <strain evidence="19">Susie</strain>
    </source>
</reference>
<evidence type="ECO:0000256" key="9">
    <source>
        <dbReference type="ARBA" id="ARBA00023157"/>
    </source>
</evidence>
<keyword evidence="4" id="KW-0391">Immunity</keyword>
<keyword evidence="2 16" id="KW-0812">Transmembrane</keyword>
<dbReference type="Pfam" id="PF07686">
    <property type="entry name" value="V-set"/>
    <property type="match status" value="1"/>
</dbReference>
<keyword evidence="3 17" id="KW-0732">Signal</keyword>
<accession>A0A2J8XZJ2</accession>
<keyword evidence="5 16" id="KW-1133">Transmembrane helix</keyword>
<dbReference type="InterPro" id="IPR007110">
    <property type="entry name" value="Ig-like_dom"/>
</dbReference>
<sequence>MAGPRRLLLLPLLLALACGLPGALAAQEVQQSPHCTTVPVGGSVNITCSTSGGLRGIYLRQLRPQPQDIIYYEDGVVPTTDRRFRGRIDFSGSQDNLTITMHRLQPSDTGTYTCQAITEVNVYGSGTLVLVTEEQSQGLHRCSDAPLRASALPARPTASALPARPTASALPALPTASALPAALAVICFLLGLGLGVACVLARTQMKKLCSWRNKNSAACVVYEDMSHSRCNTLSSPTSTSDPVGPSTSCLWSPQHRPCPTMPRTLPHPSPCCPPTAAAEFEGPSPAQL</sequence>
<evidence type="ECO:0000256" key="3">
    <source>
        <dbReference type="ARBA" id="ARBA00022729"/>
    </source>
</evidence>
<evidence type="ECO:0000256" key="14">
    <source>
        <dbReference type="ARBA" id="ARBA00064742"/>
    </source>
</evidence>
<evidence type="ECO:0000256" key="5">
    <source>
        <dbReference type="ARBA" id="ARBA00022989"/>
    </source>
</evidence>
<gene>
    <name evidence="19" type="ORF">CR201_G0021206</name>
</gene>
<feature type="domain" description="Ig-like" evidence="18">
    <location>
        <begin position="21"/>
        <end position="116"/>
    </location>
</feature>
<name>A0A2J8XZJ2_PONAB</name>
<dbReference type="InterPro" id="IPR013783">
    <property type="entry name" value="Ig-like_fold"/>
</dbReference>
<dbReference type="InterPro" id="IPR036179">
    <property type="entry name" value="Ig-like_dom_sf"/>
</dbReference>
<dbReference type="SUPFAM" id="SSF48726">
    <property type="entry name" value="Immunoglobulin"/>
    <property type="match status" value="1"/>
</dbReference>
<dbReference type="Gene3D" id="2.60.40.10">
    <property type="entry name" value="Immunoglobulins"/>
    <property type="match status" value="1"/>
</dbReference>
<dbReference type="FunFam" id="2.60.40.10:FF:002197">
    <property type="entry name" value="T-cell antigen CD7"/>
    <property type="match status" value="1"/>
</dbReference>
<evidence type="ECO:0000256" key="16">
    <source>
        <dbReference type="SAM" id="Phobius"/>
    </source>
</evidence>
<dbReference type="CDD" id="cd00099">
    <property type="entry name" value="IgV"/>
    <property type="match status" value="1"/>
</dbReference>
<evidence type="ECO:0000256" key="1">
    <source>
        <dbReference type="ARBA" id="ARBA00004479"/>
    </source>
</evidence>
<evidence type="ECO:0000256" key="17">
    <source>
        <dbReference type="SAM" id="SignalP"/>
    </source>
</evidence>
<evidence type="ECO:0000256" key="10">
    <source>
        <dbReference type="ARBA" id="ARBA00023170"/>
    </source>
</evidence>
<keyword evidence="7 16" id="KW-0472">Membrane</keyword>
<dbReference type="STRING" id="9601.ENSPPYP00000009849"/>
<dbReference type="PANTHER" id="PTHR15343">
    <property type="entry name" value="CD7"/>
    <property type="match status" value="1"/>
</dbReference>
<evidence type="ECO:0000256" key="15">
    <source>
        <dbReference type="ARBA" id="ARBA00073160"/>
    </source>
</evidence>
<organism evidence="19">
    <name type="scientific">Pongo abelii</name>
    <name type="common">Sumatran orangutan</name>
    <name type="synonym">Pongo pygmaeus abelii</name>
    <dbReference type="NCBI Taxonomy" id="9601"/>
    <lineage>
        <taxon>Eukaryota</taxon>
        <taxon>Metazoa</taxon>
        <taxon>Chordata</taxon>
        <taxon>Craniata</taxon>
        <taxon>Vertebrata</taxon>
        <taxon>Euteleostomi</taxon>
        <taxon>Mammalia</taxon>
        <taxon>Eutheria</taxon>
        <taxon>Euarchontoglires</taxon>
        <taxon>Primates</taxon>
        <taxon>Haplorrhini</taxon>
        <taxon>Catarrhini</taxon>
        <taxon>Hominidae</taxon>
        <taxon>Pongo</taxon>
    </lineage>
</organism>
<evidence type="ECO:0000256" key="8">
    <source>
        <dbReference type="ARBA" id="ARBA00023139"/>
    </source>
</evidence>
<evidence type="ECO:0000313" key="19">
    <source>
        <dbReference type="EMBL" id="PNJ87423.1"/>
    </source>
</evidence>
<dbReference type="PANTHER" id="PTHR15343:SF0">
    <property type="entry name" value="T-CELL ANTIGEN CD7"/>
    <property type="match status" value="1"/>
</dbReference>
<dbReference type="GO" id="GO:0016020">
    <property type="term" value="C:membrane"/>
    <property type="evidence" value="ECO:0007669"/>
    <property type="project" value="UniProtKB-SubCell"/>
</dbReference>
<evidence type="ECO:0000256" key="6">
    <source>
        <dbReference type="ARBA" id="ARBA00023130"/>
    </source>
</evidence>
<protein>
    <recommendedName>
        <fullName evidence="15">T-cell antigen CD7</fullName>
    </recommendedName>
</protein>
<evidence type="ECO:0000256" key="11">
    <source>
        <dbReference type="ARBA" id="ARBA00023180"/>
    </source>
</evidence>
<dbReference type="EMBL" id="NDHI03003285">
    <property type="protein sequence ID" value="PNJ87423.1"/>
    <property type="molecule type" value="Genomic_DNA"/>
</dbReference>
<dbReference type="GO" id="GO:0038023">
    <property type="term" value="F:signaling receptor activity"/>
    <property type="evidence" value="ECO:0007669"/>
    <property type="project" value="InterPro"/>
</dbReference>
<dbReference type="SMART" id="SM00406">
    <property type="entry name" value="IGv"/>
    <property type="match status" value="1"/>
</dbReference>
<evidence type="ECO:0000256" key="7">
    <source>
        <dbReference type="ARBA" id="ARBA00023136"/>
    </source>
</evidence>
<keyword evidence="12" id="KW-0449">Lipoprotein</keyword>
<feature type="chain" id="PRO_5014431119" description="T-cell antigen CD7" evidence="17">
    <location>
        <begin position="26"/>
        <end position="288"/>
    </location>
</feature>
<evidence type="ECO:0000256" key="2">
    <source>
        <dbReference type="ARBA" id="ARBA00022692"/>
    </source>
</evidence>
<feature type="transmembrane region" description="Helical" evidence="16">
    <location>
        <begin position="178"/>
        <end position="201"/>
    </location>
</feature>
<dbReference type="AlphaFoldDB" id="A0A2J8XZJ2"/>
<dbReference type="PROSITE" id="PS51257">
    <property type="entry name" value="PROKAR_LIPOPROTEIN"/>
    <property type="match status" value="1"/>
</dbReference>